<dbReference type="EMBL" id="GBXM01100818">
    <property type="protein sequence ID" value="JAH07759.1"/>
    <property type="molecule type" value="Transcribed_RNA"/>
</dbReference>
<dbReference type="AlphaFoldDB" id="A0A0E9PTF6"/>
<evidence type="ECO:0000313" key="1">
    <source>
        <dbReference type="EMBL" id="JAH07759.1"/>
    </source>
</evidence>
<proteinExistence type="predicted"/>
<organism evidence="1">
    <name type="scientific">Anguilla anguilla</name>
    <name type="common">European freshwater eel</name>
    <name type="synonym">Muraena anguilla</name>
    <dbReference type="NCBI Taxonomy" id="7936"/>
    <lineage>
        <taxon>Eukaryota</taxon>
        <taxon>Metazoa</taxon>
        <taxon>Chordata</taxon>
        <taxon>Craniata</taxon>
        <taxon>Vertebrata</taxon>
        <taxon>Euteleostomi</taxon>
        <taxon>Actinopterygii</taxon>
        <taxon>Neopterygii</taxon>
        <taxon>Teleostei</taxon>
        <taxon>Anguilliformes</taxon>
        <taxon>Anguillidae</taxon>
        <taxon>Anguilla</taxon>
    </lineage>
</organism>
<reference evidence="1" key="1">
    <citation type="submission" date="2014-11" db="EMBL/GenBank/DDBJ databases">
        <authorList>
            <person name="Amaro Gonzalez C."/>
        </authorList>
    </citation>
    <scope>NUCLEOTIDE SEQUENCE</scope>
</reference>
<protein>
    <submittedName>
        <fullName evidence="1">Uncharacterized protein</fullName>
    </submittedName>
</protein>
<accession>A0A0E9PTF6</accession>
<reference evidence="1" key="2">
    <citation type="journal article" date="2015" name="Fish Shellfish Immunol.">
        <title>Early steps in the European eel (Anguilla anguilla)-Vibrio vulnificus interaction in the gills: Role of the RtxA13 toxin.</title>
        <authorList>
            <person name="Callol A."/>
            <person name="Pajuelo D."/>
            <person name="Ebbesson L."/>
            <person name="Teles M."/>
            <person name="MacKenzie S."/>
            <person name="Amaro C."/>
        </authorList>
    </citation>
    <scope>NUCLEOTIDE SEQUENCE</scope>
</reference>
<name>A0A0E9PTF6_ANGAN</name>
<sequence length="45" mass="5595">MTWKLLHHRFMTLLHMVNFNDANAQEHYLHTRISRYTLIHKTNLF</sequence>